<reference evidence="1" key="1">
    <citation type="submission" date="2024-03" db="EMBL/GenBank/DDBJ databases">
        <title>Diverse circular DNA viruses in blood, oral, and fecal samples of captive lemurs.</title>
        <authorList>
            <person name="Paietta E.N."/>
            <person name="Kraberger S."/>
            <person name="Lund M.C."/>
            <person name="Custer J.M."/>
            <person name="Vargas K.M."/>
            <person name="Ehmke E.E."/>
            <person name="Yoder A.D."/>
            <person name="Varsani A."/>
        </authorList>
    </citation>
    <scope>NUCLEOTIDE SEQUENCE</scope>
    <source>
        <strain evidence="1">Duke_30FF_63</strain>
    </source>
</reference>
<sequence length="123" mass="14030">MSRDKIAETITDENGDSVIVLNPNVMRTVTKQYAAKALMHEIIHSVTVTAIDNPRNKIEERFARTNRKVYNKFRKLLSNNIEMLSDLDSGLYAFSNEKEFSAVFITDDAVRSLLRSMAKEMDA</sequence>
<organism evidence="1">
    <name type="scientific">Dulem virus 42</name>
    <dbReference type="NCBI Taxonomy" id="3145760"/>
    <lineage>
        <taxon>Viruses</taxon>
        <taxon>Duplodnaviria</taxon>
        <taxon>Heunggongvirae</taxon>
        <taxon>Uroviricota</taxon>
        <taxon>Caudoviricetes</taxon>
    </lineage>
</organism>
<name>A0AAU8B997_9CAUD</name>
<proteinExistence type="predicted"/>
<protein>
    <submittedName>
        <fullName evidence="1">Uncharacterized protein</fullName>
    </submittedName>
</protein>
<evidence type="ECO:0000313" key="1">
    <source>
        <dbReference type="EMBL" id="XCD08335.1"/>
    </source>
</evidence>
<accession>A0AAU8B997</accession>
<dbReference type="EMBL" id="PP511876">
    <property type="protein sequence ID" value="XCD08335.1"/>
    <property type="molecule type" value="Genomic_DNA"/>
</dbReference>